<dbReference type="PANTHER" id="PTHR43479">
    <property type="entry name" value="ACREF/ENVCD OPERON REPRESSOR-RELATED"/>
    <property type="match status" value="1"/>
</dbReference>
<sequence>MNKKQEIIEAASLLFSKEGIRKTSIDLISRKCGISKKTFYIYFTDKETIITDIVTNALRRTEEYIQTLSVISLDALSELSSFFEFIQNDNFEFTPIFLSDLLKFYPDISDLITESRKTKFLPFFIHNLEKGVSEGCYRKAINGKLTAEMYFRQVDFTLEDGTLTASEKIHVLTYINNFFLYGIVNGMGSKLLVSTR</sequence>
<evidence type="ECO:0000256" key="1">
    <source>
        <dbReference type="ARBA" id="ARBA00023125"/>
    </source>
</evidence>
<evidence type="ECO:0000313" key="6">
    <source>
        <dbReference type="Proteomes" id="UP000184216"/>
    </source>
</evidence>
<dbReference type="AlphaFoldDB" id="A0AB36P635"/>
<name>A0AB36P635_9FLAO</name>
<gene>
    <name evidence="4" type="ORF">B0A72_02915</name>
    <name evidence="5" type="ORF">SAMN05444387_3288</name>
</gene>
<accession>A0AB36P635</accession>
<evidence type="ECO:0000256" key="2">
    <source>
        <dbReference type="PROSITE-ProRule" id="PRU00335"/>
    </source>
</evidence>
<dbReference type="EMBL" id="FRBX01000004">
    <property type="protein sequence ID" value="SHM81972.1"/>
    <property type="molecule type" value="Genomic_DNA"/>
</dbReference>
<dbReference type="Proteomes" id="UP000184216">
    <property type="component" value="Unassembled WGS sequence"/>
</dbReference>
<dbReference type="GO" id="GO:0003677">
    <property type="term" value="F:DNA binding"/>
    <property type="evidence" value="ECO:0007669"/>
    <property type="project" value="UniProtKB-UniRule"/>
</dbReference>
<dbReference type="InterPro" id="IPR009057">
    <property type="entry name" value="Homeodomain-like_sf"/>
</dbReference>
<reference evidence="4 7" key="1">
    <citation type="submission" date="2016-11" db="EMBL/GenBank/DDBJ databases">
        <title>Whole genomes of Flavobacteriaceae.</title>
        <authorList>
            <person name="Stine C."/>
            <person name="Li C."/>
            <person name="Tadesse D."/>
        </authorList>
    </citation>
    <scope>NUCLEOTIDE SEQUENCE [LARGE SCALE GENOMIC DNA]</scope>
    <source>
        <strain evidence="4 7">ATCC 19366</strain>
    </source>
</reference>
<dbReference type="Pfam" id="PF00440">
    <property type="entry name" value="TetR_N"/>
    <property type="match status" value="1"/>
</dbReference>
<comment type="caution">
    <text evidence="4">The sequence shown here is derived from an EMBL/GenBank/DDBJ whole genome shotgun (WGS) entry which is preliminary data.</text>
</comment>
<dbReference type="SUPFAM" id="SSF46689">
    <property type="entry name" value="Homeodomain-like"/>
    <property type="match status" value="1"/>
</dbReference>
<dbReference type="InterPro" id="IPR050624">
    <property type="entry name" value="HTH-type_Tx_Regulator"/>
</dbReference>
<dbReference type="Gene3D" id="1.10.357.10">
    <property type="entry name" value="Tetracycline Repressor, domain 2"/>
    <property type="match status" value="1"/>
</dbReference>
<dbReference type="PANTHER" id="PTHR43479:SF11">
    <property type="entry name" value="ACREF_ENVCD OPERON REPRESSOR-RELATED"/>
    <property type="match status" value="1"/>
</dbReference>
<dbReference type="PRINTS" id="PR00455">
    <property type="entry name" value="HTHTETR"/>
</dbReference>
<proteinExistence type="predicted"/>
<evidence type="ECO:0000313" key="5">
    <source>
        <dbReference type="EMBL" id="SHM81972.1"/>
    </source>
</evidence>
<evidence type="ECO:0000313" key="7">
    <source>
        <dbReference type="Proteomes" id="UP000198431"/>
    </source>
</evidence>
<dbReference type="EMBL" id="MUHB01000003">
    <property type="protein sequence ID" value="OXB07829.1"/>
    <property type="molecule type" value="Genomic_DNA"/>
</dbReference>
<dbReference type="InterPro" id="IPR001647">
    <property type="entry name" value="HTH_TetR"/>
</dbReference>
<dbReference type="RefSeq" id="WP_073396405.1">
    <property type="nucleotide sequence ID" value="NZ_FRBX01000004.1"/>
</dbReference>
<protein>
    <submittedName>
        <fullName evidence="5">Transcriptional regulator, TetR family</fullName>
    </submittedName>
</protein>
<evidence type="ECO:0000313" key="4">
    <source>
        <dbReference type="EMBL" id="OXB07829.1"/>
    </source>
</evidence>
<reference evidence="5 6" key="2">
    <citation type="submission" date="2016-11" db="EMBL/GenBank/DDBJ databases">
        <authorList>
            <person name="Varghese N."/>
            <person name="Submissions S."/>
        </authorList>
    </citation>
    <scope>NUCLEOTIDE SEQUENCE [LARGE SCALE GENOMIC DNA]</scope>
    <source>
        <strain evidence="5 6">DSM 6368</strain>
    </source>
</reference>
<feature type="domain" description="HTH tetR-type" evidence="3">
    <location>
        <begin position="1"/>
        <end position="61"/>
    </location>
</feature>
<dbReference type="PROSITE" id="PS50977">
    <property type="entry name" value="HTH_TETR_2"/>
    <property type="match status" value="1"/>
</dbReference>
<keyword evidence="6" id="KW-1185">Reference proteome</keyword>
<dbReference type="Proteomes" id="UP000198431">
    <property type="component" value="Unassembled WGS sequence"/>
</dbReference>
<feature type="DNA-binding region" description="H-T-H motif" evidence="2">
    <location>
        <begin position="24"/>
        <end position="43"/>
    </location>
</feature>
<evidence type="ECO:0000259" key="3">
    <source>
        <dbReference type="PROSITE" id="PS50977"/>
    </source>
</evidence>
<organism evidence="4 7">
    <name type="scientific">Flavobacterium pectinovorum</name>
    <dbReference type="NCBI Taxonomy" id="29533"/>
    <lineage>
        <taxon>Bacteria</taxon>
        <taxon>Pseudomonadati</taxon>
        <taxon>Bacteroidota</taxon>
        <taxon>Flavobacteriia</taxon>
        <taxon>Flavobacteriales</taxon>
        <taxon>Flavobacteriaceae</taxon>
        <taxon>Flavobacterium</taxon>
    </lineage>
</organism>
<keyword evidence="1 2" id="KW-0238">DNA-binding</keyword>